<dbReference type="Proteomes" id="UP000594707">
    <property type="component" value="Chromosome"/>
</dbReference>
<dbReference type="EMBL" id="CP060705">
    <property type="protein sequence ID" value="QPH94823.1"/>
    <property type="molecule type" value="Genomic_DNA"/>
</dbReference>
<reference evidence="1 2" key="1">
    <citation type="journal article" date="2018" name="Emerg. Microbes Infect.">
        <title>Genomic analysis of oral Campylobacter concisus strains identified a potential bacterial molecular marker associated with active Crohn's disease.</title>
        <authorList>
            <person name="Liu F."/>
            <person name="Ma R."/>
            <person name="Tay C.Y.A."/>
            <person name="Octavia S."/>
            <person name="Lan R."/>
            <person name="Chung H.K.L."/>
            <person name="Riordan S.M."/>
            <person name="Grimm M.C."/>
            <person name="Leong R.W."/>
            <person name="Tanaka M.M."/>
            <person name="Connor S."/>
            <person name="Zhang L."/>
        </authorList>
    </citation>
    <scope>NUCLEOTIDE SEQUENCE [LARGE SCALE GENOMIC DNA]</scope>
    <source>
        <strain evidence="1 2">P13UCO-S1</strain>
    </source>
</reference>
<organism evidence="1 2">
    <name type="scientific">Campylobacter concisus</name>
    <dbReference type="NCBI Taxonomy" id="199"/>
    <lineage>
        <taxon>Bacteria</taxon>
        <taxon>Pseudomonadati</taxon>
        <taxon>Campylobacterota</taxon>
        <taxon>Epsilonproteobacteria</taxon>
        <taxon>Campylobacterales</taxon>
        <taxon>Campylobacteraceae</taxon>
        <taxon>Campylobacter</taxon>
    </lineage>
</organism>
<dbReference type="AlphaFoldDB" id="A0A7S9WVH1"/>
<sequence length="83" mass="10024">MTNAEIAKKLKIAEKTIYNWRKNRKELFEVIEDGLNLKENKESIYVNDTYKELIDLLEKLSQQEIQYYISDIKTRILKKEIDK</sequence>
<accession>A0A7S9WVH1</accession>
<dbReference type="RefSeq" id="WP_107856213.1">
    <property type="nucleotide sequence ID" value="NZ_CABPUC010000002.1"/>
</dbReference>
<protein>
    <submittedName>
        <fullName evidence="1">Uncharacterized protein</fullName>
    </submittedName>
</protein>
<proteinExistence type="predicted"/>
<evidence type="ECO:0000313" key="2">
    <source>
        <dbReference type="Proteomes" id="UP000594707"/>
    </source>
</evidence>
<gene>
    <name evidence="1" type="ORF">CVT08_05080</name>
</gene>
<evidence type="ECO:0000313" key="1">
    <source>
        <dbReference type="EMBL" id="QPH94823.1"/>
    </source>
</evidence>
<name>A0A7S9WVH1_9BACT</name>
<dbReference type="Gene3D" id="1.10.10.60">
    <property type="entry name" value="Homeodomain-like"/>
    <property type="match status" value="1"/>
</dbReference>